<evidence type="ECO:0008006" key="3">
    <source>
        <dbReference type="Google" id="ProtNLM"/>
    </source>
</evidence>
<gene>
    <name evidence="1" type="ORF">MOO47_03330</name>
</gene>
<accession>A0ABY4PF26</accession>
<name>A0ABY4PF26_9LACO</name>
<dbReference type="EMBL" id="CP093365">
    <property type="protein sequence ID" value="UQS84197.1"/>
    <property type="molecule type" value="Genomic_DNA"/>
</dbReference>
<evidence type="ECO:0000313" key="2">
    <source>
        <dbReference type="Proteomes" id="UP000831947"/>
    </source>
</evidence>
<evidence type="ECO:0000313" key="1">
    <source>
        <dbReference type="EMBL" id="UQS84197.1"/>
    </source>
</evidence>
<keyword evidence="2" id="KW-1185">Reference proteome</keyword>
<protein>
    <recommendedName>
        <fullName evidence="3">Surface layer protein</fullName>
    </recommendedName>
</protein>
<organism evidence="1 2">
    <name type="scientific">Bombilactobacillus thymidiniphilus</name>
    <dbReference type="NCBI Taxonomy" id="2923363"/>
    <lineage>
        <taxon>Bacteria</taxon>
        <taxon>Bacillati</taxon>
        <taxon>Bacillota</taxon>
        <taxon>Bacilli</taxon>
        <taxon>Lactobacillales</taxon>
        <taxon>Lactobacillaceae</taxon>
        <taxon>Bombilactobacillus</taxon>
    </lineage>
</organism>
<sequence length="140" mass="16723">MGIDVSPKDTLDNTDYPQVDLHTGKYIRTDNIYKLYGKTNDFSAVYFIGMDQIRKNQYYYSEGPKSISMYNVKLYFKNGKYYGTYKFRRKWYDGIPLVKQGNYIKNVKGSIFPNNSQEFLQQFHYLPLDDWKNKVNHFSK</sequence>
<dbReference type="Proteomes" id="UP000831947">
    <property type="component" value="Chromosome"/>
</dbReference>
<reference evidence="1 2" key="1">
    <citation type="journal article" date="2022" name="Int. J. Syst. Evol. Microbiol.">
        <title>Apilactobacillus apisilvae sp. nov., Nicolia spurrieriana gen. nov. sp. nov., Bombilactobacillus folatiphilus sp. nov. and Bombilactobacillus thymidiniphilus sp. nov., four new lactic acid bacterial isolates from stingless bees Tetragonula carbonaria and Austroplebeia australis.</title>
        <authorList>
            <person name="Oliphant S.A."/>
            <person name="Watson-Haigh N.S."/>
            <person name="Sumby K.M."/>
            <person name="Gardner J."/>
            <person name="Groom S."/>
            <person name="Jiranek V."/>
        </authorList>
    </citation>
    <scope>NUCLEOTIDE SEQUENCE [LARGE SCALE GENOMIC DNA]</scope>
    <source>
        <strain evidence="1 2">SG4_A1</strain>
    </source>
</reference>
<dbReference type="RefSeq" id="WP_249513381.1">
    <property type="nucleotide sequence ID" value="NZ_CP093365.1"/>
</dbReference>
<proteinExistence type="predicted"/>